<dbReference type="Proteomes" id="UP000292939">
    <property type="component" value="Chromosome"/>
</dbReference>
<dbReference type="AlphaFoldDB" id="A0A4P6UNR7"/>
<protein>
    <submittedName>
        <fullName evidence="1">WHG domain-containing protein</fullName>
    </submittedName>
</protein>
<accession>A0A4P6UNR7</accession>
<dbReference type="KEGG" id="hgr:DW355_17620"/>
<proteinExistence type="predicted"/>
<sequence length="66" mass="7458">MRQVYSELIAARGLPPAELGERILLAWSFAHGYATLVLEEQTHGLYGLAREARWRPARWAPSCCNC</sequence>
<organism evidence="1 2">
    <name type="scientific">Hylemonella gracilis</name>
    <dbReference type="NCBI Taxonomy" id="80880"/>
    <lineage>
        <taxon>Bacteria</taxon>
        <taxon>Pseudomonadati</taxon>
        <taxon>Pseudomonadota</taxon>
        <taxon>Betaproteobacteria</taxon>
        <taxon>Burkholderiales</taxon>
        <taxon>Comamonadaceae</taxon>
        <taxon>Hylemonella</taxon>
    </lineage>
</organism>
<dbReference type="EMBL" id="CP031395">
    <property type="protein sequence ID" value="QBK06284.1"/>
    <property type="molecule type" value="Genomic_DNA"/>
</dbReference>
<reference evidence="1 2" key="1">
    <citation type="submission" date="2018-07" db="EMBL/GenBank/DDBJ databases">
        <title>Exploring interactions and the metabolic potential of the ultra-small soil bacteria Hylemonella gracilis.</title>
        <authorList>
            <person name="Tyc O."/>
            <person name="Kulkarni P."/>
            <person name="Gawehns F."/>
            <person name="Hundscheid M."/>
            <person name="Zweers H."/>
            <person name="Garbeva P."/>
        </authorList>
    </citation>
    <scope>NUCLEOTIDE SEQUENCE [LARGE SCALE GENOMIC DNA]</scope>
    <source>
        <strain evidence="1 2">NS1</strain>
    </source>
</reference>
<gene>
    <name evidence="1" type="ORF">DW355_17620</name>
</gene>
<evidence type="ECO:0000313" key="1">
    <source>
        <dbReference type="EMBL" id="QBK06284.1"/>
    </source>
</evidence>
<dbReference type="OrthoDB" id="5293556at2"/>
<evidence type="ECO:0000313" key="2">
    <source>
        <dbReference type="Proteomes" id="UP000292939"/>
    </source>
</evidence>
<name>A0A4P6UNR7_9BURK</name>